<feature type="compositionally biased region" description="Basic residues" evidence="1">
    <location>
        <begin position="56"/>
        <end position="68"/>
    </location>
</feature>
<evidence type="ECO:0000313" key="2">
    <source>
        <dbReference type="EMBL" id="EEC84086.1"/>
    </source>
</evidence>
<feature type="compositionally biased region" description="Low complexity" evidence="1">
    <location>
        <begin position="310"/>
        <end position="321"/>
    </location>
</feature>
<feature type="compositionally biased region" description="Low complexity" evidence="1">
    <location>
        <begin position="357"/>
        <end position="384"/>
    </location>
</feature>
<gene>
    <name evidence="2" type="ORF">OsI_30381</name>
</gene>
<feature type="compositionally biased region" description="Basic and acidic residues" evidence="1">
    <location>
        <begin position="404"/>
        <end position="414"/>
    </location>
</feature>
<reference evidence="2 3" key="1">
    <citation type="journal article" date="2005" name="PLoS Biol.">
        <title>The genomes of Oryza sativa: a history of duplications.</title>
        <authorList>
            <person name="Yu J."/>
            <person name="Wang J."/>
            <person name="Lin W."/>
            <person name="Li S."/>
            <person name="Li H."/>
            <person name="Zhou J."/>
            <person name="Ni P."/>
            <person name="Dong W."/>
            <person name="Hu S."/>
            <person name="Zeng C."/>
            <person name="Zhang J."/>
            <person name="Zhang Y."/>
            <person name="Li R."/>
            <person name="Xu Z."/>
            <person name="Li S."/>
            <person name="Li X."/>
            <person name="Zheng H."/>
            <person name="Cong L."/>
            <person name="Lin L."/>
            <person name="Yin J."/>
            <person name="Geng J."/>
            <person name="Li G."/>
            <person name="Shi J."/>
            <person name="Liu J."/>
            <person name="Lv H."/>
            <person name="Li J."/>
            <person name="Wang J."/>
            <person name="Deng Y."/>
            <person name="Ran L."/>
            <person name="Shi X."/>
            <person name="Wang X."/>
            <person name="Wu Q."/>
            <person name="Li C."/>
            <person name="Ren X."/>
            <person name="Wang J."/>
            <person name="Wang X."/>
            <person name="Li D."/>
            <person name="Liu D."/>
            <person name="Zhang X."/>
            <person name="Ji Z."/>
            <person name="Zhao W."/>
            <person name="Sun Y."/>
            <person name="Zhang Z."/>
            <person name="Bao J."/>
            <person name="Han Y."/>
            <person name="Dong L."/>
            <person name="Ji J."/>
            <person name="Chen P."/>
            <person name="Wu S."/>
            <person name="Liu J."/>
            <person name="Xiao Y."/>
            <person name="Bu D."/>
            <person name="Tan J."/>
            <person name="Yang L."/>
            <person name="Ye C."/>
            <person name="Zhang J."/>
            <person name="Xu J."/>
            <person name="Zhou Y."/>
            <person name="Yu Y."/>
            <person name="Zhang B."/>
            <person name="Zhuang S."/>
            <person name="Wei H."/>
            <person name="Liu B."/>
            <person name="Lei M."/>
            <person name="Yu H."/>
            <person name="Li Y."/>
            <person name="Xu H."/>
            <person name="Wei S."/>
            <person name="He X."/>
            <person name="Fang L."/>
            <person name="Zhang Z."/>
            <person name="Zhang Y."/>
            <person name="Huang X."/>
            <person name="Su Z."/>
            <person name="Tong W."/>
            <person name="Li J."/>
            <person name="Tong Z."/>
            <person name="Li S."/>
            <person name="Ye J."/>
            <person name="Wang L."/>
            <person name="Fang L."/>
            <person name="Lei T."/>
            <person name="Chen C."/>
            <person name="Chen H."/>
            <person name="Xu Z."/>
            <person name="Li H."/>
            <person name="Huang H."/>
            <person name="Zhang F."/>
            <person name="Xu H."/>
            <person name="Li N."/>
            <person name="Zhao C."/>
            <person name="Li S."/>
            <person name="Dong L."/>
            <person name="Huang Y."/>
            <person name="Li L."/>
            <person name="Xi Y."/>
            <person name="Qi Q."/>
            <person name="Li W."/>
            <person name="Zhang B."/>
            <person name="Hu W."/>
            <person name="Zhang Y."/>
            <person name="Tian X."/>
            <person name="Jiao Y."/>
            <person name="Liang X."/>
            <person name="Jin J."/>
            <person name="Gao L."/>
            <person name="Zheng W."/>
            <person name="Hao B."/>
            <person name="Liu S."/>
            <person name="Wang W."/>
            <person name="Yuan L."/>
            <person name="Cao M."/>
            <person name="McDermott J."/>
            <person name="Samudrala R."/>
            <person name="Wang J."/>
            <person name="Wong G.K."/>
            <person name="Yang H."/>
        </authorList>
    </citation>
    <scope>NUCLEOTIDE SEQUENCE [LARGE SCALE GENOMIC DNA]</scope>
    <source>
        <strain evidence="3">cv. 93-11</strain>
    </source>
</reference>
<proteinExistence type="predicted"/>
<dbReference type="Gramene" id="BGIOSGA030283-TA">
    <property type="protein sequence ID" value="BGIOSGA030283-PA"/>
    <property type="gene ID" value="BGIOSGA030283"/>
</dbReference>
<sequence>MRGREHAVQRRPTLIPEQELHPLRRLQVQLQSTPPSPVRRAGEDAPPPPPSSDPRRCRHRFGGRRGRSRSVPPLLCQVQRIPPPLGIGAGGEESAVGEEGGEDAPPPPAMTAPRTMMTSTRTAARHDCSEDDDHEHEHEDARAAPLQNPRRRRCPLAAPPPSSSLRLLIAAARFAGTARAAWATTPRFGGADGDLYRRALRLCRVGGSVGWVGVKVGEGKGKEGGKGEVGERIGWGGWDEGEMGWTPFATTVNDHLHRRCHNSWSTHLAHRHRRRTTGSTVAEPPTATIARAACHRSSPPSLSLPPPSENSPSPVVAALPPSDAPPQPSAPPDAPPQPSRLQIRRRSPHPDSPPQPASGFAAAALPATGSTVAEPPAAAVAQAACRRSGPSSSSLTVGGGERPVGNERGERAACDDVSGDDASERAG</sequence>
<accession>B8BCX8</accession>
<dbReference type="Proteomes" id="UP000007015">
    <property type="component" value="Chromosome 9"/>
</dbReference>
<feature type="region of interest" description="Disordered" evidence="1">
    <location>
        <begin position="293"/>
        <end position="427"/>
    </location>
</feature>
<feature type="region of interest" description="Disordered" evidence="1">
    <location>
        <begin position="1"/>
        <end position="160"/>
    </location>
</feature>
<feature type="compositionally biased region" description="Low complexity" evidence="1">
    <location>
        <begin position="111"/>
        <end position="122"/>
    </location>
</feature>
<feature type="compositionally biased region" description="Pro residues" evidence="1">
    <location>
        <begin position="322"/>
        <end position="338"/>
    </location>
</feature>
<dbReference type="EMBL" id="CM000134">
    <property type="protein sequence ID" value="EEC84086.1"/>
    <property type="molecule type" value="Genomic_DNA"/>
</dbReference>
<protein>
    <submittedName>
        <fullName evidence="2">Uncharacterized protein</fullName>
    </submittedName>
</protein>
<dbReference type="HOGENOM" id="CLU_643088_0_0_1"/>
<keyword evidence="3" id="KW-1185">Reference proteome</keyword>
<evidence type="ECO:0000313" key="3">
    <source>
        <dbReference type="Proteomes" id="UP000007015"/>
    </source>
</evidence>
<name>B8BCX8_ORYSI</name>
<evidence type="ECO:0000256" key="1">
    <source>
        <dbReference type="SAM" id="MobiDB-lite"/>
    </source>
</evidence>
<feature type="region of interest" description="Disordered" evidence="1">
    <location>
        <begin position="265"/>
        <end position="284"/>
    </location>
</feature>
<dbReference type="AlphaFoldDB" id="B8BCX8"/>
<dbReference type="STRING" id="39946.B8BCX8"/>
<organism evidence="2 3">
    <name type="scientific">Oryza sativa subsp. indica</name>
    <name type="common">Rice</name>
    <dbReference type="NCBI Taxonomy" id="39946"/>
    <lineage>
        <taxon>Eukaryota</taxon>
        <taxon>Viridiplantae</taxon>
        <taxon>Streptophyta</taxon>
        <taxon>Embryophyta</taxon>
        <taxon>Tracheophyta</taxon>
        <taxon>Spermatophyta</taxon>
        <taxon>Magnoliopsida</taxon>
        <taxon>Liliopsida</taxon>
        <taxon>Poales</taxon>
        <taxon>Poaceae</taxon>
        <taxon>BOP clade</taxon>
        <taxon>Oryzoideae</taxon>
        <taxon>Oryzeae</taxon>
        <taxon>Oryzinae</taxon>
        <taxon>Oryza</taxon>
        <taxon>Oryza sativa</taxon>
    </lineage>
</organism>